<evidence type="ECO:0000313" key="15">
    <source>
        <dbReference type="Proteomes" id="UP000887562"/>
    </source>
</evidence>
<comment type="similarity">
    <text evidence="2 11">Belongs to the RNA polymerase beta' chain family.</text>
</comment>
<dbReference type="Gene3D" id="4.10.860.120">
    <property type="entry name" value="RNA polymerase II, clamp domain"/>
    <property type="match status" value="1"/>
</dbReference>
<evidence type="ECO:0000256" key="4">
    <source>
        <dbReference type="ARBA" id="ARBA00022679"/>
    </source>
</evidence>
<dbReference type="InterPro" id="IPR007081">
    <property type="entry name" value="RNA_pol_Rpb1_5"/>
</dbReference>
<organism evidence="15 16">
    <name type="scientific">Echinococcus canadensis</name>
    <dbReference type="NCBI Taxonomy" id="519352"/>
    <lineage>
        <taxon>Eukaryota</taxon>
        <taxon>Metazoa</taxon>
        <taxon>Spiralia</taxon>
        <taxon>Lophotrochozoa</taxon>
        <taxon>Platyhelminthes</taxon>
        <taxon>Cestoda</taxon>
        <taxon>Eucestoda</taxon>
        <taxon>Cyclophyllidea</taxon>
        <taxon>Taeniidae</taxon>
        <taxon>Echinococcus</taxon>
        <taxon>Echinococcus canadensis group</taxon>
    </lineage>
</organism>
<dbReference type="Pfam" id="PF04997">
    <property type="entry name" value="RNA_pol_Rpb1_1"/>
    <property type="match status" value="1"/>
</dbReference>
<keyword evidence="13" id="KW-0812">Transmembrane</keyword>
<comment type="subcellular location">
    <subcellularLocation>
        <location evidence="1">Nucleus</location>
    </subcellularLocation>
</comment>
<dbReference type="InterPro" id="IPR035698">
    <property type="entry name" value="RNAP_III_Rpc1_C"/>
</dbReference>
<dbReference type="GO" id="GO:0000428">
    <property type="term" value="C:DNA-directed RNA polymerase complex"/>
    <property type="evidence" value="ECO:0007669"/>
    <property type="project" value="UniProtKB-KW"/>
</dbReference>
<evidence type="ECO:0000313" key="16">
    <source>
        <dbReference type="WBParaSite" id="maker-E.canG7_contigs_3650-snap-gene-0.50-mRNA-1"/>
    </source>
</evidence>
<dbReference type="Gene3D" id="1.10.132.30">
    <property type="match status" value="1"/>
</dbReference>
<keyword evidence="10" id="KW-0539">Nucleus</keyword>
<dbReference type="Gene3D" id="1.10.274.100">
    <property type="entry name" value="RNA polymerase Rpb1, domain 3"/>
    <property type="match status" value="1"/>
</dbReference>
<dbReference type="Gene3D" id="3.30.1490.180">
    <property type="entry name" value="RNA polymerase ii"/>
    <property type="match status" value="1"/>
</dbReference>
<feature type="transmembrane region" description="Helical" evidence="13">
    <location>
        <begin position="1378"/>
        <end position="1403"/>
    </location>
</feature>
<proteinExistence type="inferred from homology"/>
<evidence type="ECO:0000256" key="11">
    <source>
        <dbReference type="RuleBase" id="RU004279"/>
    </source>
</evidence>
<dbReference type="InterPro" id="IPR000722">
    <property type="entry name" value="RNA_pol_asu"/>
</dbReference>
<dbReference type="PANTHER" id="PTHR48446:SF1">
    <property type="entry name" value="DNA-DIRECTED RNA POLYMERASE SUBUNIT BETA' N-TERMINAL SECTION"/>
    <property type="match status" value="1"/>
</dbReference>
<sequence>MKDFYRPPEVPRTIKSIRFHLATEWDIERLAHVPIFKGLLYKESEGGGRSLDYGLLDSKLGATKRNELCDTCGLDHQTCIGHWGYFDLPMPVFHVGYLWHIVKILQCICKNCSRVLLSDQVKSRYLPICSNSNLEYIQKKMLRKVLHKLASRTTICPYCNAVNGTIKKGSGLSYVLYDTSKSLARKVDKQLTKYANRAEANPEVLTLARKCVVAIRPSRVLELFSKIPTQDLPLILMPFDSEWFSHPRNLILERIPVPPSAIRPSVVSEVKNGTNEDDLTQMYQWILTQAATLEEDLSEPDLIASFDNLHSEVARLINSQLSGLPPVHDHKFVRGLLQRLSGKHGRFRGNLLGKRTNFTARTVISPDPNLRIDEVCVPDYCAKLLTYPERVTQFNLEFLRTLVLNGPYKHPGALFVRYKAYSSRSDQSSKEPDVVKKFLASLKVRESVAKSLRVGDTVDRHLIDGDIVLFNRQPSLHRLSMQAFKVVVMVNRTFRFNPCCCPPFNADFDGDEMNVHLPQTEEARAEAKHLMLSLRNIASPKNGEPLISPIQDLITATHMLTLKDVFFTFDQACQLACQLVAGSHIGREIQLPTPAVLWPVKLWTGKQIFSLVMSPHPSNEVKINLRVPTKSIYSGRQEELCPNDGFVVIDNSELLAGCMDKKLLGSGSKSSIFYSILRDFGGEACADAMWRLSRIGLFYLSHRGFSIGIGEVTPDAKLVAAKQKLINQGFAKCDHYIHQYETNTLSCNPGCSTEETLEANLSQELSKIRDEAGSVCKRTLHPSNSPLVMAQSGSKGSFLNISQMIACVGQQIIGGRRIPDCLNGVRSLVHFPPGSRTPAAKGFVSNSFYSGLTPYEFFFHAMSGREGLTDTAVKTADTGYMQRRLVKFLEDLTVTYDGTVRDSRGDIVQFRYGSDGLDPGEMEVENFPADLKRELANIKGISPCRLEPSMTASEVEIAINAALRLPAFKDVDETLPTSIRTFFMNEVLPKMRLARGLRLAEVTVGVVAEPQRLTRTQLRLFLMRVKKKFERALIEPGTAVGALCGQSIGEPATQMTLKTFHFAGVASMNITQGVPRMREIVNAVANIRTPLLSVTITDPTSATLARRVKLLIEPTRLADIALRLRQCLSPDEVCVRVELDVKRMARREITAAQVANAVRNASWSTRRLKLSRVTFSDTHLSIYPADMNRLELLVQMLEVVVVKGIPGVARVVIQEDKDGRHNIFVEGAKLREVMCVPGVVPESTRSNNILEVERCLGVEAARRVVMDELLAVMEGHGVEVNIRHVMLLADLMANRGEIYGYQRSGMAKAKNSVLCLASFERTGDHLFEAAYHAQDDTLSGVTESIIVGNHTRIGTGTLAMKREVADREFLDFGELTPVFWALVFAGGLLIVTVIGIACVSCYLCTKRKVRHHRPSPIVHHPDDAEVSSFLLRPPPTNPDYAPTPRIPRSSASSHSQHQHPPTELTFPPSDSAPPSYAEVVQVSSPYNQTNVTQSPASVTQDVALSTSHEARSGVEVRSSSAEPSAPYPTLPHLVE</sequence>
<feature type="compositionally biased region" description="Polar residues" evidence="12">
    <location>
        <begin position="1481"/>
        <end position="1507"/>
    </location>
</feature>
<evidence type="ECO:0000256" key="12">
    <source>
        <dbReference type="SAM" id="MobiDB-lite"/>
    </source>
</evidence>
<name>A0A915EW42_9CEST</name>
<dbReference type="WBParaSite" id="maker-E.canG7_contigs_3650-snap-gene-0.50-mRNA-1">
    <property type="protein sequence ID" value="maker-E.canG7_contigs_3650-snap-gene-0.50-mRNA-1"/>
    <property type="gene ID" value="EcG7_01444"/>
</dbReference>
<evidence type="ECO:0000256" key="8">
    <source>
        <dbReference type="ARBA" id="ARBA00022842"/>
    </source>
</evidence>
<dbReference type="Pfam" id="PF05000">
    <property type="entry name" value="RNA_pol_Rpb1_4"/>
    <property type="match status" value="1"/>
</dbReference>
<dbReference type="Pfam" id="PF04998">
    <property type="entry name" value="RNA_pol_Rpb1_5"/>
    <property type="match status" value="1"/>
</dbReference>
<comment type="catalytic activity">
    <reaction evidence="11">
        <text>RNA(n) + a ribonucleoside 5'-triphosphate = RNA(n+1) + diphosphate</text>
        <dbReference type="Rhea" id="RHEA:21248"/>
        <dbReference type="Rhea" id="RHEA-COMP:14527"/>
        <dbReference type="Rhea" id="RHEA-COMP:17342"/>
        <dbReference type="ChEBI" id="CHEBI:33019"/>
        <dbReference type="ChEBI" id="CHEBI:61557"/>
        <dbReference type="ChEBI" id="CHEBI:140395"/>
        <dbReference type="EC" id="2.7.7.6"/>
    </reaction>
</comment>
<keyword evidence="15" id="KW-1185">Reference proteome</keyword>
<evidence type="ECO:0000256" key="9">
    <source>
        <dbReference type="ARBA" id="ARBA00023163"/>
    </source>
</evidence>
<feature type="compositionally biased region" description="Low complexity" evidence="12">
    <location>
        <begin position="1438"/>
        <end position="1459"/>
    </location>
</feature>
<comment type="function">
    <text evidence="11">DNA-dependent RNA polymerase catalyzes the transcription of DNA into RNA using the four ribonucleoside triphosphates as substrates.</text>
</comment>
<evidence type="ECO:0000256" key="7">
    <source>
        <dbReference type="ARBA" id="ARBA00022833"/>
    </source>
</evidence>
<dbReference type="GO" id="GO:0006351">
    <property type="term" value="P:DNA-templated transcription"/>
    <property type="evidence" value="ECO:0007669"/>
    <property type="project" value="InterPro"/>
</dbReference>
<evidence type="ECO:0000259" key="14">
    <source>
        <dbReference type="SMART" id="SM00663"/>
    </source>
</evidence>
<evidence type="ECO:0000256" key="2">
    <source>
        <dbReference type="ARBA" id="ARBA00006460"/>
    </source>
</evidence>
<keyword evidence="13" id="KW-0472">Membrane</keyword>
<keyword evidence="8" id="KW-0460">Magnesium</keyword>
<feature type="region of interest" description="Disordered" evidence="12">
    <location>
        <begin position="1427"/>
        <end position="1535"/>
    </location>
</feature>
<dbReference type="Proteomes" id="UP000887562">
    <property type="component" value="Unplaced"/>
</dbReference>
<keyword evidence="6" id="KW-0479">Metal-binding</keyword>
<dbReference type="SUPFAM" id="SSF64484">
    <property type="entry name" value="beta and beta-prime subunits of DNA dependent RNA-polymerase"/>
    <property type="match status" value="1"/>
</dbReference>
<evidence type="ECO:0000256" key="3">
    <source>
        <dbReference type="ARBA" id="ARBA00022478"/>
    </source>
</evidence>
<dbReference type="InterPro" id="IPR042102">
    <property type="entry name" value="RNA_pol_Rpb1_3_sf"/>
</dbReference>
<dbReference type="Pfam" id="PF04983">
    <property type="entry name" value="RNA_pol_Rpb1_3"/>
    <property type="match status" value="1"/>
</dbReference>
<keyword evidence="9 11" id="KW-0804">Transcription</keyword>
<evidence type="ECO:0000256" key="5">
    <source>
        <dbReference type="ARBA" id="ARBA00022695"/>
    </source>
</evidence>
<dbReference type="InterPro" id="IPR007083">
    <property type="entry name" value="RNA_pol_Rpb1_4"/>
</dbReference>
<keyword evidence="4 11" id="KW-0808">Transferase</keyword>
<dbReference type="FunFam" id="2.40.40.20:FF:000019">
    <property type="entry name" value="DNA-directed RNA polymerase II subunit RPB1"/>
    <property type="match status" value="1"/>
</dbReference>
<dbReference type="Pfam" id="PF00623">
    <property type="entry name" value="RNA_pol_Rpb1_2"/>
    <property type="match status" value="1"/>
</dbReference>
<dbReference type="GO" id="GO:0003899">
    <property type="term" value="F:DNA-directed RNA polymerase activity"/>
    <property type="evidence" value="ECO:0007669"/>
    <property type="project" value="UniProtKB-EC"/>
</dbReference>
<protein>
    <recommendedName>
        <fullName evidence="11">DNA-directed RNA polymerase subunit</fullName>
        <ecNumber evidence="11">2.7.7.6</ecNumber>
    </recommendedName>
</protein>
<dbReference type="SMART" id="SM00663">
    <property type="entry name" value="RPOLA_N"/>
    <property type="match status" value="1"/>
</dbReference>
<keyword evidence="13" id="KW-1133">Transmembrane helix</keyword>
<dbReference type="InterPro" id="IPR007066">
    <property type="entry name" value="RNA_pol_Rpb1_3"/>
</dbReference>
<dbReference type="InterPro" id="IPR035697">
    <property type="entry name" value="RNAP_III_RPC1_N"/>
</dbReference>
<dbReference type="InterPro" id="IPR038120">
    <property type="entry name" value="Rpb1_funnel_sf"/>
</dbReference>
<dbReference type="InterPro" id="IPR006592">
    <property type="entry name" value="RNA_pol_N"/>
</dbReference>
<evidence type="ECO:0000256" key="6">
    <source>
        <dbReference type="ARBA" id="ARBA00022723"/>
    </source>
</evidence>
<dbReference type="GO" id="GO:0003677">
    <property type="term" value="F:DNA binding"/>
    <property type="evidence" value="ECO:0007669"/>
    <property type="project" value="InterPro"/>
</dbReference>
<dbReference type="Gene3D" id="6.10.250.2940">
    <property type="match status" value="1"/>
</dbReference>
<dbReference type="InterPro" id="IPR044893">
    <property type="entry name" value="RNA_pol_Rpb1_clamp_domain"/>
</dbReference>
<dbReference type="InterPro" id="IPR007080">
    <property type="entry name" value="RNA_pol_Rpb1_1"/>
</dbReference>
<dbReference type="GO" id="GO:0031981">
    <property type="term" value="C:nuclear lumen"/>
    <property type="evidence" value="ECO:0007669"/>
    <property type="project" value="UniProtKB-ARBA"/>
</dbReference>
<evidence type="ECO:0000256" key="10">
    <source>
        <dbReference type="ARBA" id="ARBA00023242"/>
    </source>
</evidence>
<dbReference type="Gene3D" id="6.20.50.80">
    <property type="match status" value="1"/>
</dbReference>
<dbReference type="Gene3D" id="2.40.40.20">
    <property type="match status" value="1"/>
</dbReference>
<dbReference type="PANTHER" id="PTHR48446">
    <property type="entry name" value="DNA-DIRECTED RNA POLYMERASE SUBUNIT BETA' N-TERMINAL SECTION"/>
    <property type="match status" value="1"/>
</dbReference>
<evidence type="ECO:0000256" key="13">
    <source>
        <dbReference type="SAM" id="Phobius"/>
    </source>
</evidence>
<keyword evidence="3 11" id="KW-0240">DNA-directed RNA polymerase</keyword>
<accession>A0A915EW42</accession>
<reference evidence="16" key="1">
    <citation type="submission" date="2022-11" db="UniProtKB">
        <authorList>
            <consortium name="WormBaseParasite"/>
        </authorList>
    </citation>
    <scope>IDENTIFICATION</scope>
</reference>
<dbReference type="CDD" id="cd02583">
    <property type="entry name" value="RNAP_III_RPC1_N"/>
    <property type="match status" value="1"/>
</dbReference>
<dbReference type="GO" id="GO:0046872">
    <property type="term" value="F:metal ion binding"/>
    <property type="evidence" value="ECO:0007669"/>
    <property type="project" value="UniProtKB-KW"/>
</dbReference>
<feature type="domain" description="RNA polymerase N-terminal" evidence="14">
    <location>
        <begin position="248"/>
        <end position="561"/>
    </location>
</feature>
<keyword evidence="7" id="KW-0862">Zinc</keyword>
<keyword evidence="5 11" id="KW-0548">Nucleotidyltransferase</keyword>
<dbReference type="Gene3D" id="1.10.150.390">
    <property type="match status" value="1"/>
</dbReference>
<evidence type="ECO:0000256" key="1">
    <source>
        <dbReference type="ARBA" id="ARBA00004123"/>
    </source>
</evidence>
<dbReference type="CDD" id="cd02736">
    <property type="entry name" value="RNAP_III_Rpc1_C"/>
    <property type="match status" value="1"/>
</dbReference>
<dbReference type="InterPro" id="IPR015700">
    <property type="entry name" value="RPC1"/>
</dbReference>
<dbReference type="EC" id="2.7.7.6" evidence="11"/>